<dbReference type="Pfam" id="PF03824">
    <property type="entry name" value="NicO"/>
    <property type="match status" value="1"/>
</dbReference>
<evidence type="ECO:0000256" key="1">
    <source>
        <dbReference type="ARBA" id="ARBA00004127"/>
    </source>
</evidence>
<proteinExistence type="inferred from homology"/>
<sequence>MTYLDHALRGIPQRPLTVLLLTLLALNALSWAAALGLAAIQPGIIALAGLAWVFGARHAFDVDHIAAIDNVTRKLRQEGKRPVAVGFFFALGHSSIVIALSAVVALVGRNLKTQFGSLAEFGGFFGTGVSAAFLTFMGLVNLFVLWQLIKTWRAHRRGHDTRALQEAHLSALLDQRGYFARLFRFLLRRVSQSWHMYPIGVLFGLGFDTATEIAILGISGTLATHAGFPFWGIMIFPFLFTAGMTLMDSLDGLVMLRVYHWAMSDVLRRLYFNLIITAMAVSLALVIGTLEWLQLLGSRLGDDSPFWTWLETLNFSVIGFAMVAAMLAAWIIAIAYYRLLSAADRV</sequence>
<comment type="similarity">
    <text evidence="2 8">Belongs to the NiCoT transporter (TC 2.A.52) family.</text>
</comment>
<evidence type="ECO:0000256" key="3">
    <source>
        <dbReference type="ARBA" id="ARBA00022448"/>
    </source>
</evidence>
<dbReference type="GO" id="GO:0012505">
    <property type="term" value="C:endomembrane system"/>
    <property type="evidence" value="ECO:0007669"/>
    <property type="project" value="UniProtKB-SubCell"/>
</dbReference>
<evidence type="ECO:0000256" key="6">
    <source>
        <dbReference type="ARBA" id="ARBA00022989"/>
    </source>
</evidence>
<keyword evidence="7 8" id="KW-0472">Membrane</keyword>
<dbReference type="GO" id="GO:0005886">
    <property type="term" value="C:plasma membrane"/>
    <property type="evidence" value="ECO:0007669"/>
    <property type="project" value="UniProtKB-SubCell"/>
</dbReference>
<dbReference type="RefSeq" id="WP_076836965.1">
    <property type="nucleotide sequence ID" value="NZ_CP019434.1"/>
</dbReference>
<dbReference type="KEGG" id="afy:BW247_09620"/>
<dbReference type="PANTHER" id="PTHR31611">
    <property type="entry name" value="HIGH-AFFINITY NICKEL TRANSPORT PROTEIN NIC1"/>
    <property type="match status" value="1"/>
</dbReference>
<comment type="subcellular location">
    <subcellularLocation>
        <location evidence="8">Cell membrane</location>
        <topology evidence="8">Multi-pass membrane protein</topology>
    </subcellularLocation>
    <subcellularLocation>
        <location evidence="1">Endomembrane system</location>
        <topology evidence="1">Multi-pass membrane protein</topology>
    </subcellularLocation>
</comment>
<dbReference type="InterPro" id="IPR004688">
    <property type="entry name" value="Ni/Co_transpt"/>
</dbReference>
<feature type="transmembrane region" description="Helical" evidence="8">
    <location>
        <begin position="194"/>
        <end position="218"/>
    </location>
</feature>
<evidence type="ECO:0000256" key="4">
    <source>
        <dbReference type="ARBA" id="ARBA00022596"/>
    </source>
</evidence>
<accession>A0A1P8UHQ9</accession>
<reference evidence="9 10" key="1">
    <citation type="submission" date="2017-01" db="EMBL/GenBank/DDBJ databases">
        <title>Draft sequence of Acidihalobacter ferrooxidans strain DSM 14175 (strain V8).</title>
        <authorList>
            <person name="Khaleque H.N."/>
            <person name="Ramsay J.P."/>
            <person name="Murphy R.J.T."/>
            <person name="Kaksonen A.H."/>
            <person name="Boxall N.J."/>
            <person name="Watkin E.L.J."/>
        </authorList>
    </citation>
    <scope>NUCLEOTIDE SEQUENCE [LARGE SCALE GENOMIC DNA]</scope>
    <source>
        <strain evidence="9 10">V8</strain>
    </source>
</reference>
<evidence type="ECO:0000256" key="8">
    <source>
        <dbReference type="RuleBase" id="RU362101"/>
    </source>
</evidence>
<keyword evidence="5 8" id="KW-0812">Transmembrane</keyword>
<evidence type="ECO:0000313" key="10">
    <source>
        <dbReference type="Proteomes" id="UP000243807"/>
    </source>
</evidence>
<keyword evidence="6 8" id="KW-1133">Transmembrane helix</keyword>
<dbReference type="STRING" id="1765967.BW247_09620"/>
<evidence type="ECO:0000256" key="5">
    <source>
        <dbReference type="ARBA" id="ARBA00022692"/>
    </source>
</evidence>
<feature type="transmembrane region" description="Helical" evidence="8">
    <location>
        <begin position="313"/>
        <end position="337"/>
    </location>
</feature>
<gene>
    <name evidence="9" type="ORF">BW247_09620</name>
</gene>
<dbReference type="GO" id="GO:0015099">
    <property type="term" value="F:nickel cation transmembrane transporter activity"/>
    <property type="evidence" value="ECO:0007669"/>
    <property type="project" value="UniProtKB-UniRule"/>
</dbReference>
<feature type="transmembrane region" description="Helical" evidence="8">
    <location>
        <begin position="83"/>
        <end position="108"/>
    </location>
</feature>
<dbReference type="Proteomes" id="UP000243807">
    <property type="component" value="Chromosome"/>
</dbReference>
<protein>
    <recommendedName>
        <fullName evidence="8">Nickel/cobalt efflux system</fullName>
    </recommendedName>
</protein>
<feature type="transmembrane region" description="Helical" evidence="8">
    <location>
        <begin position="128"/>
        <end position="149"/>
    </location>
</feature>
<dbReference type="InterPro" id="IPR011541">
    <property type="entry name" value="Ni/Co_transpt_high_affinity"/>
</dbReference>
<dbReference type="OrthoDB" id="9776706at2"/>
<feature type="transmembrane region" description="Helical" evidence="8">
    <location>
        <begin position="230"/>
        <end position="250"/>
    </location>
</feature>
<keyword evidence="3 8" id="KW-0813">Transport</keyword>
<dbReference type="AlphaFoldDB" id="A0A1P8UHQ9"/>
<keyword evidence="4" id="KW-0533">Nickel</keyword>
<feature type="transmembrane region" description="Helical" evidence="8">
    <location>
        <begin position="42"/>
        <end position="60"/>
    </location>
</feature>
<organism evidence="9 10">
    <name type="scientific">Acidihalobacter ferrooxydans</name>
    <dbReference type="NCBI Taxonomy" id="1765967"/>
    <lineage>
        <taxon>Bacteria</taxon>
        <taxon>Pseudomonadati</taxon>
        <taxon>Pseudomonadota</taxon>
        <taxon>Gammaproteobacteria</taxon>
        <taxon>Chromatiales</taxon>
        <taxon>Ectothiorhodospiraceae</taxon>
        <taxon>Acidihalobacter</taxon>
    </lineage>
</organism>
<feature type="transmembrane region" description="Helical" evidence="8">
    <location>
        <begin position="270"/>
        <end position="293"/>
    </location>
</feature>
<evidence type="ECO:0000256" key="2">
    <source>
        <dbReference type="ARBA" id="ARBA00010892"/>
    </source>
</evidence>
<evidence type="ECO:0000256" key="7">
    <source>
        <dbReference type="ARBA" id="ARBA00023136"/>
    </source>
</evidence>
<keyword evidence="10" id="KW-1185">Reference proteome</keyword>
<name>A0A1P8UHQ9_9GAMM</name>
<evidence type="ECO:0000313" key="9">
    <source>
        <dbReference type="EMBL" id="APZ43324.1"/>
    </source>
</evidence>
<dbReference type="PANTHER" id="PTHR31611:SF0">
    <property type="entry name" value="HIGH-AFFINITY NICKEL TRANSPORT PROTEIN NIC1"/>
    <property type="match status" value="1"/>
</dbReference>
<dbReference type="EMBL" id="CP019434">
    <property type="protein sequence ID" value="APZ43324.1"/>
    <property type="molecule type" value="Genomic_DNA"/>
</dbReference>